<comment type="similarity">
    <text evidence="2">Belongs to the galactose-3-O-sulfotransferase family.</text>
</comment>
<protein>
    <submittedName>
        <fullName evidence="10">Uncharacterized protein</fullName>
    </submittedName>
</protein>
<evidence type="ECO:0000256" key="3">
    <source>
        <dbReference type="ARBA" id="ARBA00022679"/>
    </source>
</evidence>
<dbReference type="GO" id="GO:0009247">
    <property type="term" value="P:glycolipid biosynthetic process"/>
    <property type="evidence" value="ECO:0007669"/>
    <property type="project" value="InterPro"/>
</dbReference>
<comment type="subcellular location">
    <subcellularLocation>
        <location evidence="1">Golgi apparatus membrane</location>
        <topology evidence="1">Single-pass type II membrane protein</topology>
    </subcellularLocation>
</comment>
<keyword evidence="8" id="KW-0472">Membrane</keyword>
<dbReference type="Pfam" id="PF06990">
    <property type="entry name" value="Gal-3-0_sulfotr"/>
    <property type="match status" value="1"/>
</dbReference>
<dbReference type="OrthoDB" id="514299at2759"/>
<dbReference type="SUPFAM" id="SSF52540">
    <property type="entry name" value="P-loop containing nucleoside triphosphate hydrolases"/>
    <property type="match status" value="1"/>
</dbReference>
<dbReference type="AlphaFoldDB" id="A0A8J1XXY6"/>
<dbReference type="EMBL" id="CAIIXF020000009">
    <property type="protein sequence ID" value="CAH1795333.1"/>
    <property type="molecule type" value="Genomic_DNA"/>
</dbReference>
<keyword evidence="5" id="KW-0735">Signal-anchor</keyword>
<evidence type="ECO:0000256" key="6">
    <source>
        <dbReference type="ARBA" id="ARBA00022989"/>
    </source>
</evidence>
<keyword evidence="11" id="KW-1185">Reference proteome</keyword>
<organism evidence="10 11">
    <name type="scientific">Owenia fusiformis</name>
    <name type="common">Polychaete worm</name>
    <dbReference type="NCBI Taxonomy" id="6347"/>
    <lineage>
        <taxon>Eukaryota</taxon>
        <taxon>Metazoa</taxon>
        <taxon>Spiralia</taxon>
        <taxon>Lophotrochozoa</taxon>
        <taxon>Annelida</taxon>
        <taxon>Polychaeta</taxon>
        <taxon>Sedentaria</taxon>
        <taxon>Canalipalpata</taxon>
        <taxon>Sabellida</taxon>
        <taxon>Oweniida</taxon>
        <taxon>Oweniidae</taxon>
        <taxon>Owenia</taxon>
    </lineage>
</organism>
<keyword evidence="3" id="KW-0808">Transferase</keyword>
<keyword evidence="4" id="KW-0812">Transmembrane</keyword>
<dbReference type="Proteomes" id="UP000749559">
    <property type="component" value="Unassembled WGS sequence"/>
</dbReference>
<gene>
    <name evidence="10" type="ORF">OFUS_LOCUS19890</name>
</gene>
<evidence type="ECO:0000313" key="11">
    <source>
        <dbReference type="Proteomes" id="UP000749559"/>
    </source>
</evidence>
<comment type="caution">
    <text evidence="10">The sequence shown here is derived from an EMBL/GenBank/DDBJ whole genome shotgun (WGS) entry which is preliminary data.</text>
</comment>
<dbReference type="PANTHER" id="PTHR14647">
    <property type="entry name" value="GALACTOSE-3-O-SULFOTRANSFERASE"/>
    <property type="match status" value="1"/>
</dbReference>
<reference evidence="10" key="1">
    <citation type="submission" date="2022-03" db="EMBL/GenBank/DDBJ databases">
        <authorList>
            <person name="Martin C."/>
        </authorList>
    </citation>
    <scope>NUCLEOTIDE SEQUENCE</scope>
</reference>
<evidence type="ECO:0000256" key="1">
    <source>
        <dbReference type="ARBA" id="ARBA00004323"/>
    </source>
</evidence>
<evidence type="ECO:0000313" key="10">
    <source>
        <dbReference type="EMBL" id="CAH1795333.1"/>
    </source>
</evidence>
<evidence type="ECO:0000256" key="7">
    <source>
        <dbReference type="ARBA" id="ARBA00023034"/>
    </source>
</evidence>
<dbReference type="GO" id="GO:0001733">
    <property type="term" value="F:galactosylceramide sulfotransferase activity"/>
    <property type="evidence" value="ECO:0007669"/>
    <property type="project" value="InterPro"/>
</dbReference>
<evidence type="ECO:0000256" key="4">
    <source>
        <dbReference type="ARBA" id="ARBA00022692"/>
    </source>
</evidence>
<evidence type="ECO:0000256" key="2">
    <source>
        <dbReference type="ARBA" id="ARBA00008124"/>
    </source>
</evidence>
<accession>A0A8J1XXY6</accession>
<dbReference type="Gene3D" id="3.40.50.300">
    <property type="entry name" value="P-loop containing nucleotide triphosphate hydrolases"/>
    <property type="match status" value="1"/>
</dbReference>
<evidence type="ECO:0000256" key="5">
    <source>
        <dbReference type="ARBA" id="ARBA00022968"/>
    </source>
</evidence>
<keyword evidence="7" id="KW-0333">Golgi apparatus</keyword>
<dbReference type="InterPro" id="IPR027417">
    <property type="entry name" value="P-loop_NTPase"/>
</dbReference>
<dbReference type="InterPro" id="IPR009729">
    <property type="entry name" value="Gal-3-0_sulfotransfrase"/>
</dbReference>
<sequence length="401" mass="47262">MYLSNIFTLRHIKKSFNILAIIALIMTIGCRVWQTWIFQSVDQLHNASVCKPKMNIVFVKIPKCASSTVTNIFQRYGEKHHLKFLLPENNYFLGGYPEPFTILPEYRGHQYNMMVNHVIFNAKPIQDLMPNDTVYIGVVRHPVSHLKSIYNFFHLWESGLPALDQFEENPLLYYRKANTYLTKMRIRNFQSYHYKLQTTAKLNATEVERFVHIIDGQFDFVIVADHLKESLLLLKDYLCWSMEDILFVSHKVRDYDHPNGEHNQDLEMVERNIRNWSSADFALFEHFNETLWSKIASKDSNVFQDELTEYSKQLEIVNKACLKYDLSAFSYGNGTFSNEDNSHKDEVLSKRETFSKRDFSDKNGVNPKRDTFSERDTKNDSEFSQCAKMYLKPPLYVMRLK</sequence>
<keyword evidence="9" id="KW-0325">Glycoprotein</keyword>
<proteinExistence type="inferred from homology"/>
<feature type="non-terminal residue" evidence="10">
    <location>
        <position position="401"/>
    </location>
</feature>
<keyword evidence="6" id="KW-1133">Transmembrane helix</keyword>
<evidence type="ECO:0000256" key="9">
    <source>
        <dbReference type="ARBA" id="ARBA00023180"/>
    </source>
</evidence>
<dbReference type="GO" id="GO:0000139">
    <property type="term" value="C:Golgi membrane"/>
    <property type="evidence" value="ECO:0007669"/>
    <property type="project" value="UniProtKB-SubCell"/>
</dbReference>
<name>A0A8J1XXY6_OWEFU</name>
<dbReference type="PANTHER" id="PTHR14647:SF87">
    <property type="entry name" value="PUTATIVE-RELATED"/>
    <property type="match status" value="1"/>
</dbReference>
<evidence type="ECO:0000256" key="8">
    <source>
        <dbReference type="ARBA" id="ARBA00023136"/>
    </source>
</evidence>